<dbReference type="Proteomes" id="UP001344447">
    <property type="component" value="Unassembled WGS sequence"/>
</dbReference>
<dbReference type="InterPro" id="IPR002110">
    <property type="entry name" value="Ankyrin_rpt"/>
</dbReference>
<evidence type="ECO:0000256" key="8">
    <source>
        <dbReference type="PROSITE-ProRule" id="PRU00023"/>
    </source>
</evidence>
<evidence type="ECO:0000256" key="10">
    <source>
        <dbReference type="SAM" id="MobiDB-lite"/>
    </source>
</evidence>
<comment type="caution">
    <text evidence="12">The sequence shown here is derived from an EMBL/GenBank/DDBJ whole genome shotgun (WGS) entry which is preliminary data.</text>
</comment>
<feature type="repeat" description="ANK" evidence="8">
    <location>
        <begin position="192"/>
        <end position="224"/>
    </location>
</feature>
<dbReference type="Pfam" id="PF00023">
    <property type="entry name" value="Ank"/>
    <property type="match status" value="1"/>
</dbReference>
<dbReference type="GO" id="GO:0019706">
    <property type="term" value="F:protein-cysteine S-palmitoyltransferase activity"/>
    <property type="evidence" value="ECO:0007669"/>
    <property type="project" value="UniProtKB-EC"/>
</dbReference>
<feature type="transmembrane region" description="Helical" evidence="9">
    <location>
        <begin position="285"/>
        <end position="303"/>
    </location>
</feature>
<feature type="domain" description="Palmitoyltransferase DHHC" evidence="11">
    <location>
        <begin position="393"/>
        <end position="525"/>
    </location>
</feature>
<comment type="catalytic activity">
    <reaction evidence="9">
        <text>L-cysteinyl-[protein] + hexadecanoyl-CoA = S-hexadecanoyl-L-cysteinyl-[protein] + CoA</text>
        <dbReference type="Rhea" id="RHEA:36683"/>
        <dbReference type="Rhea" id="RHEA-COMP:10131"/>
        <dbReference type="Rhea" id="RHEA-COMP:11032"/>
        <dbReference type="ChEBI" id="CHEBI:29950"/>
        <dbReference type="ChEBI" id="CHEBI:57287"/>
        <dbReference type="ChEBI" id="CHEBI:57379"/>
        <dbReference type="ChEBI" id="CHEBI:74151"/>
        <dbReference type="EC" id="2.3.1.225"/>
    </reaction>
</comment>
<dbReference type="Pfam" id="PF12796">
    <property type="entry name" value="Ank_2"/>
    <property type="match status" value="1"/>
</dbReference>
<feature type="transmembrane region" description="Helical" evidence="9">
    <location>
        <begin position="338"/>
        <end position="359"/>
    </location>
</feature>
<dbReference type="PANTHER" id="PTHR24161:SF85">
    <property type="entry name" value="PALMITOYLTRANSFERASE HIP14"/>
    <property type="match status" value="1"/>
</dbReference>
<keyword evidence="4 9" id="KW-1133">Transmembrane helix</keyword>
<dbReference type="InterPro" id="IPR001594">
    <property type="entry name" value="Palmitoyltrfase_DHHC"/>
</dbReference>
<evidence type="ECO:0000256" key="6">
    <source>
        <dbReference type="ARBA" id="ARBA00023136"/>
    </source>
</evidence>
<dbReference type="PANTHER" id="PTHR24161">
    <property type="entry name" value="ANK_REP_REGION DOMAIN-CONTAINING PROTEIN-RELATED"/>
    <property type="match status" value="1"/>
</dbReference>
<evidence type="ECO:0000313" key="12">
    <source>
        <dbReference type="EMBL" id="KAK5577260.1"/>
    </source>
</evidence>
<keyword evidence="3" id="KW-0677">Repeat</keyword>
<feature type="region of interest" description="Disordered" evidence="10">
    <location>
        <begin position="532"/>
        <end position="590"/>
    </location>
</feature>
<keyword evidence="13" id="KW-1185">Reference proteome</keyword>
<sequence length="684" mass="77826">MIDHNNIIIGNSINGKTFSLIESVKNGKLKECIGYLEKIRLQNPSLDLAEIINSGDDCGNTALHWACYKKWYDIVKYLLSMGADPNIPNTDELQTPFQWACIGGDLHIIKYVLNNGGDPNFQDKRGYNSLIHATQYNEISVVRYLLDKGGVNVDSPDFLQKTSLHWAAYQGHTQLLLFLVNKGADINALDSLGRSPLHWASFKGNSDPIKALCDFGSKTMDKDSNNQTPSDICASQNHKYLSHFIKTFNYHPFRKVGPLLYNIFWIIFAILLQLYFGFIFYHFTLIPALILFGASLTCCKLFVEPITLSNTPNPLLPTWMITSFTVSFVYYVRYIIPAFPNIILTHTITLFVYSSYYYCAFKLFFSDPGTVSSSTTSQDSKDFINAVEKELETPEVCSTCLINKPIRAKHCRTCKRCVARFDHHCAWINNCVGVNNNLLFIVLLCLFTLAYTISVIFNFKYVSMDENSPLYSEGKMDWWTYQYSTYKGLILFTIYKSFIMAWLSRLLYVQVTGVIYNVTMFELMKPPKGSKKKCCNHAPQEQTNNNGSNSNNNSTGISVNNNSNNGTGSNESGQSNCNIDNHNDHHGQSSEPLLNEVSIQIRSNGVEDDDDDDDNNKNPSNKSFNKNSRDLDPTQTNFRDSILIPKRTNNNDNPYDKGPKENIREFLYDTSKWFRTTTFSNKNF</sequence>
<feature type="compositionally biased region" description="Low complexity" evidence="10">
    <location>
        <begin position="543"/>
        <end position="576"/>
    </location>
</feature>
<evidence type="ECO:0000256" key="1">
    <source>
        <dbReference type="ARBA" id="ARBA00004141"/>
    </source>
</evidence>
<keyword evidence="9" id="KW-0012">Acyltransferase</keyword>
<feature type="repeat" description="ANK" evidence="8">
    <location>
        <begin position="92"/>
        <end position="124"/>
    </location>
</feature>
<dbReference type="Gene3D" id="1.25.40.20">
    <property type="entry name" value="Ankyrin repeat-containing domain"/>
    <property type="match status" value="2"/>
</dbReference>
<comment type="subcellular location">
    <subcellularLocation>
        <location evidence="1">Membrane</location>
        <topology evidence="1">Multi-pass membrane protein</topology>
    </subcellularLocation>
</comment>
<dbReference type="SMART" id="SM00248">
    <property type="entry name" value="ANK"/>
    <property type="match status" value="5"/>
</dbReference>
<evidence type="ECO:0000256" key="5">
    <source>
        <dbReference type="ARBA" id="ARBA00023043"/>
    </source>
</evidence>
<feature type="transmembrane region" description="Helical" evidence="9">
    <location>
        <begin position="259"/>
        <end position="279"/>
    </location>
</feature>
<reference evidence="12 13" key="1">
    <citation type="submission" date="2023-11" db="EMBL/GenBank/DDBJ databases">
        <title>Dfirmibasis_genome.</title>
        <authorList>
            <person name="Edelbroek B."/>
            <person name="Kjellin J."/>
            <person name="Jerlstrom-Hultqvist J."/>
            <person name="Soderbom F."/>
        </authorList>
    </citation>
    <scope>NUCLEOTIDE SEQUENCE [LARGE SCALE GENOMIC DNA]</scope>
    <source>
        <strain evidence="12 13">TNS-C-14</strain>
    </source>
</reference>
<keyword evidence="5 8" id="KW-0040">ANK repeat</keyword>
<dbReference type="EC" id="2.3.1.225" evidence="9"/>
<comment type="domain">
    <text evidence="9">The DHHC domain is required for palmitoyltransferase activity.</text>
</comment>
<evidence type="ECO:0000313" key="13">
    <source>
        <dbReference type="Proteomes" id="UP001344447"/>
    </source>
</evidence>
<protein>
    <recommendedName>
        <fullName evidence="9">Palmitoyltransferase</fullName>
        <ecNumber evidence="9">2.3.1.225</ecNumber>
    </recommendedName>
</protein>
<proteinExistence type="inferred from homology"/>
<dbReference type="SUPFAM" id="SSF48403">
    <property type="entry name" value="Ankyrin repeat"/>
    <property type="match status" value="1"/>
</dbReference>
<accession>A0AAN7U2L9</accession>
<feature type="repeat" description="ANK" evidence="8">
    <location>
        <begin position="159"/>
        <end position="191"/>
    </location>
</feature>
<keyword evidence="7" id="KW-0325">Glycoprotein</keyword>
<dbReference type="PROSITE" id="PS50216">
    <property type="entry name" value="DHHC"/>
    <property type="match status" value="1"/>
</dbReference>
<feature type="transmembrane region" description="Helical" evidence="9">
    <location>
        <begin position="506"/>
        <end position="524"/>
    </location>
</feature>
<dbReference type="GO" id="GO:0016020">
    <property type="term" value="C:membrane"/>
    <property type="evidence" value="ECO:0007669"/>
    <property type="project" value="UniProtKB-SubCell"/>
</dbReference>
<evidence type="ECO:0000256" key="2">
    <source>
        <dbReference type="ARBA" id="ARBA00022692"/>
    </source>
</evidence>
<evidence type="ECO:0000256" key="3">
    <source>
        <dbReference type="ARBA" id="ARBA00022737"/>
    </source>
</evidence>
<dbReference type="AlphaFoldDB" id="A0AAN7U2L9"/>
<evidence type="ECO:0000256" key="4">
    <source>
        <dbReference type="ARBA" id="ARBA00022989"/>
    </source>
</evidence>
<dbReference type="EMBL" id="JAVFKY010000004">
    <property type="protein sequence ID" value="KAK5577260.1"/>
    <property type="molecule type" value="Genomic_DNA"/>
</dbReference>
<feature type="transmembrane region" description="Helical" evidence="9">
    <location>
        <begin position="315"/>
        <end position="332"/>
    </location>
</feature>
<feature type="repeat" description="ANK" evidence="8">
    <location>
        <begin position="58"/>
        <end position="90"/>
    </location>
</feature>
<evidence type="ECO:0000259" key="11">
    <source>
        <dbReference type="Pfam" id="PF01529"/>
    </source>
</evidence>
<feature type="transmembrane region" description="Helical" evidence="9">
    <location>
        <begin position="438"/>
        <end position="459"/>
    </location>
</feature>
<evidence type="ECO:0000256" key="7">
    <source>
        <dbReference type="ARBA" id="ARBA00023180"/>
    </source>
</evidence>
<dbReference type="PROSITE" id="PS50088">
    <property type="entry name" value="ANK_REPEAT"/>
    <property type="match status" value="4"/>
</dbReference>
<feature type="compositionally biased region" description="Low complexity" evidence="10">
    <location>
        <begin position="617"/>
        <end position="626"/>
    </location>
</feature>
<name>A0AAN7U2L9_9MYCE</name>
<evidence type="ECO:0000256" key="9">
    <source>
        <dbReference type="RuleBase" id="RU079119"/>
    </source>
</evidence>
<dbReference type="InterPro" id="IPR036770">
    <property type="entry name" value="Ankyrin_rpt-contain_sf"/>
</dbReference>
<comment type="caution">
    <text evidence="9">Lacks conserved residue(s) required for the propagation of feature annotation.</text>
</comment>
<dbReference type="Pfam" id="PF01529">
    <property type="entry name" value="DHHC"/>
    <property type="match status" value="1"/>
</dbReference>
<comment type="similarity">
    <text evidence="9">Belongs to the DHHC palmitoyltransferase family.</text>
</comment>
<feature type="transmembrane region" description="Helical" evidence="9">
    <location>
        <begin position="479"/>
        <end position="499"/>
    </location>
</feature>
<feature type="region of interest" description="Disordered" evidence="10">
    <location>
        <begin position="604"/>
        <end position="639"/>
    </location>
</feature>
<keyword evidence="9" id="KW-0808">Transferase</keyword>
<gene>
    <name evidence="12" type="ORF">RB653_002201</name>
</gene>
<dbReference type="PROSITE" id="PS50297">
    <property type="entry name" value="ANK_REP_REGION"/>
    <property type="match status" value="2"/>
</dbReference>
<keyword evidence="2 9" id="KW-0812">Transmembrane</keyword>
<organism evidence="12 13">
    <name type="scientific">Dictyostelium firmibasis</name>
    <dbReference type="NCBI Taxonomy" id="79012"/>
    <lineage>
        <taxon>Eukaryota</taxon>
        <taxon>Amoebozoa</taxon>
        <taxon>Evosea</taxon>
        <taxon>Eumycetozoa</taxon>
        <taxon>Dictyostelia</taxon>
        <taxon>Dictyosteliales</taxon>
        <taxon>Dictyosteliaceae</taxon>
        <taxon>Dictyostelium</taxon>
    </lineage>
</organism>
<keyword evidence="6 9" id="KW-0472">Membrane</keyword>